<dbReference type="EMBL" id="JACSDY010000001">
    <property type="protein sequence ID" value="KAF7437977.1"/>
    <property type="molecule type" value="Genomic_DNA"/>
</dbReference>
<feature type="compositionally biased region" description="Pro residues" evidence="1">
    <location>
        <begin position="134"/>
        <end position="156"/>
    </location>
</feature>
<proteinExistence type="predicted"/>
<comment type="caution">
    <text evidence="2">The sequence shown here is derived from an EMBL/GenBank/DDBJ whole genome shotgun (WGS) entry which is preliminary data.</text>
</comment>
<gene>
    <name evidence="2" type="ORF">H0235_000368</name>
</gene>
<protein>
    <submittedName>
        <fullName evidence="2">Uncharacterized protein</fullName>
    </submittedName>
</protein>
<evidence type="ECO:0000256" key="1">
    <source>
        <dbReference type="SAM" id="MobiDB-lite"/>
    </source>
</evidence>
<name>A0A834PDZ8_VESPE</name>
<accession>A0A834PDZ8</accession>
<evidence type="ECO:0000313" key="2">
    <source>
        <dbReference type="EMBL" id="KAF7437977.1"/>
    </source>
</evidence>
<keyword evidence="3" id="KW-1185">Reference proteome</keyword>
<dbReference type="AlphaFoldDB" id="A0A834PDZ8"/>
<dbReference type="Proteomes" id="UP000600918">
    <property type="component" value="Unassembled WGS sequence"/>
</dbReference>
<sequence length="183" mass="18963">MILKLKERVATVSLGSVEGGARGGRVGVGLALVPVVAVKARKAEAALVVEAKTVASYSRPEVAATAAAAVAAEAVITGVLLVERLLGVGGLGTLNVQEESHRRKKGPSSSSSSSIFSLLFLALVFLPFHLPPLSPPTPLPPAPPPPPPPPLPPVTPPRTSNVQRKKLHGEFRTSFEDEPTPTT</sequence>
<evidence type="ECO:0000313" key="3">
    <source>
        <dbReference type="Proteomes" id="UP000600918"/>
    </source>
</evidence>
<organism evidence="2 3">
    <name type="scientific">Vespula pensylvanica</name>
    <name type="common">Western yellow jacket</name>
    <name type="synonym">Wasp</name>
    <dbReference type="NCBI Taxonomy" id="30213"/>
    <lineage>
        <taxon>Eukaryota</taxon>
        <taxon>Metazoa</taxon>
        <taxon>Ecdysozoa</taxon>
        <taxon>Arthropoda</taxon>
        <taxon>Hexapoda</taxon>
        <taxon>Insecta</taxon>
        <taxon>Pterygota</taxon>
        <taxon>Neoptera</taxon>
        <taxon>Endopterygota</taxon>
        <taxon>Hymenoptera</taxon>
        <taxon>Apocrita</taxon>
        <taxon>Aculeata</taxon>
        <taxon>Vespoidea</taxon>
        <taxon>Vespidae</taxon>
        <taxon>Vespinae</taxon>
        <taxon>Vespula</taxon>
    </lineage>
</organism>
<reference evidence="2" key="1">
    <citation type="journal article" date="2020" name="G3 (Bethesda)">
        <title>High-Quality Assemblies for Three Invasive Social Wasps from the &lt;i&gt;Vespula&lt;/i&gt; Genus.</title>
        <authorList>
            <person name="Harrop T.W.R."/>
            <person name="Guhlin J."/>
            <person name="McLaughlin G.M."/>
            <person name="Permina E."/>
            <person name="Stockwell P."/>
            <person name="Gilligan J."/>
            <person name="Le Lec M.F."/>
            <person name="Gruber M.A.M."/>
            <person name="Quinn O."/>
            <person name="Lovegrove M."/>
            <person name="Duncan E.J."/>
            <person name="Remnant E.J."/>
            <person name="Van Eeckhoven J."/>
            <person name="Graham B."/>
            <person name="Knapp R.A."/>
            <person name="Langford K.W."/>
            <person name="Kronenberg Z."/>
            <person name="Press M.O."/>
            <person name="Eacker S.M."/>
            <person name="Wilson-Rankin E.E."/>
            <person name="Purcell J."/>
            <person name="Lester P.J."/>
            <person name="Dearden P.K."/>
        </authorList>
    </citation>
    <scope>NUCLEOTIDE SEQUENCE</scope>
    <source>
        <strain evidence="2">Volc-1</strain>
    </source>
</reference>
<feature type="region of interest" description="Disordered" evidence="1">
    <location>
        <begin position="134"/>
        <end position="183"/>
    </location>
</feature>